<dbReference type="PROSITE" id="PS51257">
    <property type="entry name" value="PROKAR_LIPOPROTEIN"/>
    <property type="match status" value="1"/>
</dbReference>
<dbReference type="PANTHER" id="PTHR37507">
    <property type="entry name" value="SPORULATION PROTEIN YDCC"/>
    <property type="match status" value="1"/>
</dbReference>
<evidence type="ECO:0000313" key="3">
    <source>
        <dbReference type="Proteomes" id="UP000252100"/>
    </source>
</evidence>
<accession>A0A345C2B0</accession>
<dbReference type="SUPFAM" id="SSF89392">
    <property type="entry name" value="Prokaryotic lipoproteins and lipoprotein localization factors"/>
    <property type="match status" value="1"/>
</dbReference>
<dbReference type="Gene3D" id="2.50.20.10">
    <property type="entry name" value="Lipoprotein localisation LolA/LolB/LppX"/>
    <property type="match status" value="1"/>
</dbReference>
<dbReference type="RefSeq" id="WP_114375068.1">
    <property type="nucleotide sequence ID" value="NZ_CP031092.1"/>
</dbReference>
<dbReference type="EMBL" id="CP031092">
    <property type="protein sequence ID" value="AXF57341.1"/>
    <property type="molecule type" value="Genomic_DNA"/>
</dbReference>
<evidence type="ECO:0000256" key="1">
    <source>
        <dbReference type="SAM" id="SignalP"/>
    </source>
</evidence>
<gene>
    <name evidence="2" type="ORF">DT065_15915</name>
</gene>
<dbReference type="Proteomes" id="UP000252100">
    <property type="component" value="Chromosome"/>
</dbReference>
<organism evidence="2 3">
    <name type="scientific">Salicibibacter kimchii</name>
    <dbReference type="NCBI Taxonomy" id="2099786"/>
    <lineage>
        <taxon>Bacteria</taxon>
        <taxon>Bacillati</taxon>
        <taxon>Bacillota</taxon>
        <taxon>Bacilli</taxon>
        <taxon>Bacillales</taxon>
        <taxon>Bacillaceae</taxon>
        <taxon>Salicibibacter</taxon>
    </lineage>
</organism>
<protein>
    <submittedName>
        <fullName evidence="2">Outer membrane lipoprotein carrier protein LolA</fullName>
    </submittedName>
</protein>
<keyword evidence="2" id="KW-0449">Lipoprotein</keyword>
<keyword evidence="1" id="KW-0732">Signal</keyword>
<name>A0A345C2B0_9BACI</name>
<feature type="chain" id="PRO_5038731235" evidence="1">
    <location>
        <begin position="20"/>
        <end position="345"/>
    </location>
</feature>
<dbReference type="OrthoDB" id="9785380at2"/>
<sequence length="345" mass="39040">MKKARWLSLVTLASLVLLAACGDKSQEEVIEELDETLQTMSGYQTEATMTMQTGQEPRQYDVEIAHMQSEENRYYRVELQNEDEEQNQMILRNDEGVFLLTPALNKSFRFQSDWPNNNSQIYLYESLIGDILTDTEREFAVEEDRYVFETNTNYQNQNLHQQEIVLNSDDLSPHAVRVFDEDYNTLVEVVFESFTLNETLDREAFDMDANMETGEEGEEPATVEEEEEDATTFDVFMPSHEPVNTELAESEEVETDVGKRVILTYEGDQPFTIVQQPASISAASGSSPTELGYGDPEMLGDVVGVLSEETLTWTSDGIEFIIASDSLESEEMSAIAESMTSTSTK</sequence>
<dbReference type="AlphaFoldDB" id="A0A345C2B0"/>
<keyword evidence="3" id="KW-1185">Reference proteome</keyword>
<reference evidence="2 3" key="1">
    <citation type="journal article" date="2018" name="J. Microbiol.">
        <title>Salicibibacter kimchii gen. nov., sp. nov., a moderately halophilic and alkalitolerant bacterium in the family Bacillaceae, isolated from kimchi.</title>
        <authorList>
            <person name="Jang J.Y."/>
            <person name="Oh Y.J."/>
            <person name="Lim S.K."/>
            <person name="Park H.K."/>
            <person name="Lee C."/>
            <person name="Kim J.Y."/>
            <person name="Lee M.A."/>
            <person name="Choi H.J."/>
        </authorList>
    </citation>
    <scope>NUCLEOTIDE SEQUENCE [LARGE SCALE GENOMIC DNA]</scope>
    <source>
        <strain evidence="2 3">NKC1-1</strain>
    </source>
</reference>
<dbReference type="InterPro" id="IPR029046">
    <property type="entry name" value="LolA/LolB/LppX"/>
</dbReference>
<dbReference type="KEGG" id="rue:DT065_15915"/>
<proteinExistence type="predicted"/>
<dbReference type="InterPro" id="IPR052944">
    <property type="entry name" value="Sporulation_related"/>
</dbReference>
<evidence type="ECO:0000313" key="2">
    <source>
        <dbReference type="EMBL" id="AXF57341.1"/>
    </source>
</evidence>
<feature type="signal peptide" evidence="1">
    <location>
        <begin position="1"/>
        <end position="19"/>
    </location>
</feature>
<dbReference type="PANTHER" id="PTHR37507:SF2">
    <property type="entry name" value="SPORULATION PROTEIN YDCC"/>
    <property type="match status" value="1"/>
</dbReference>